<keyword evidence="3" id="KW-1003">Cell membrane</keyword>
<evidence type="ECO:0000256" key="3">
    <source>
        <dbReference type="ARBA" id="ARBA00022475"/>
    </source>
</evidence>
<dbReference type="RefSeq" id="WP_349243495.1">
    <property type="nucleotide sequence ID" value="NZ_JASCXX010000003.1"/>
</dbReference>
<evidence type="ECO:0000313" key="9">
    <source>
        <dbReference type="Proteomes" id="UP001431776"/>
    </source>
</evidence>
<evidence type="ECO:0000256" key="4">
    <source>
        <dbReference type="ARBA" id="ARBA00022692"/>
    </source>
</evidence>
<accession>A0AAW6TU03</accession>
<dbReference type="AlphaFoldDB" id="A0AAW6TU03"/>
<gene>
    <name evidence="8" type="ORF">QJ522_03425</name>
</gene>
<feature type="transmembrane region" description="Helical" evidence="7">
    <location>
        <begin position="40"/>
        <end position="59"/>
    </location>
</feature>
<dbReference type="InterPro" id="IPR002771">
    <property type="entry name" value="Multi_antbiot-R_MarC"/>
</dbReference>
<keyword evidence="9" id="KW-1185">Reference proteome</keyword>
<dbReference type="Proteomes" id="UP001431776">
    <property type="component" value="Unassembled WGS sequence"/>
</dbReference>
<evidence type="ECO:0000313" key="8">
    <source>
        <dbReference type="EMBL" id="MDI6448085.1"/>
    </source>
</evidence>
<evidence type="ECO:0000256" key="5">
    <source>
        <dbReference type="ARBA" id="ARBA00022989"/>
    </source>
</evidence>
<keyword evidence="6 7" id="KW-0472">Membrane</keyword>
<keyword evidence="5 7" id="KW-1133">Transmembrane helix</keyword>
<feature type="transmembrane region" description="Helical" evidence="7">
    <location>
        <begin position="6"/>
        <end position="28"/>
    </location>
</feature>
<dbReference type="PANTHER" id="PTHR33508">
    <property type="entry name" value="UPF0056 MEMBRANE PROTEIN YHCE"/>
    <property type="match status" value="1"/>
</dbReference>
<comment type="subcellular location">
    <subcellularLocation>
        <location evidence="1 7">Cell membrane</location>
        <topology evidence="1 7">Multi-pass membrane protein</topology>
    </subcellularLocation>
</comment>
<organism evidence="8 9">
    <name type="scientific">Anaerobaca lacustris</name>
    <dbReference type="NCBI Taxonomy" id="3044600"/>
    <lineage>
        <taxon>Bacteria</taxon>
        <taxon>Pseudomonadati</taxon>
        <taxon>Planctomycetota</taxon>
        <taxon>Phycisphaerae</taxon>
        <taxon>Sedimentisphaerales</taxon>
        <taxon>Anaerobacaceae</taxon>
        <taxon>Anaerobaca</taxon>
    </lineage>
</organism>
<dbReference type="PANTHER" id="PTHR33508:SF1">
    <property type="entry name" value="UPF0056 MEMBRANE PROTEIN YHCE"/>
    <property type="match status" value="1"/>
</dbReference>
<proteinExistence type="inferred from homology"/>
<feature type="transmembrane region" description="Helical" evidence="7">
    <location>
        <begin position="103"/>
        <end position="126"/>
    </location>
</feature>
<feature type="transmembrane region" description="Helical" evidence="7">
    <location>
        <begin position="65"/>
        <end position="91"/>
    </location>
</feature>
<evidence type="ECO:0000256" key="7">
    <source>
        <dbReference type="RuleBase" id="RU362048"/>
    </source>
</evidence>
<reference evidence="8" key="1">
    <citation type="submission" date="2023-05" db="EMBL/GenBank/DDBJ databases">
        <title>Anaerotaeda fermentans gen. nov., sp. nov., a novel anaerobic planctomycete of the new family within the order Sedimentisphaerales isolated from Taman Peninsula, Russia.</title>
        <authorList>
            <person name="Khomyakova M.A."/>
            <person name="Merkel A.Y."/>
            <person name="Slobodkin A.I."/>
        </authorList>
    </citation>
    <scope>NUCLEOTIDE SEQUENCE</scope>
    <source>
        <strain evidence="8">M17dextr</strain>
    </source>
</reference>
<feature type="transmembrane region" description="Helical" evidence="7">
    <location>
        <begin position="138"/>
        <end position="160"/>
    </location>
</feature>
<name>A0AAW6TU03_9BACT</name>
<dbReference type="GO" id="GO:0005886">
    <property type="term" value="C:plasma membrane"/>
    <property type="evidence" value="ECO:0007669"/>
    <property type="project" value="UniProtKB-SubCell"/>
</dbReference>
<dbReference type="EMBL" id="JASCXX010000003">
    <property type="protein sequence ID" value="MDI6448085.1"/>
    <property type="molecule type" value="Genomic_DNA"/>
</dbReference>
<evidence type="ECO:0000256" key="6">
    <source>
        <dbReference type="ARBA" id="ARBA00023136"/>
    </source>
</evidence>
<comment type="caution">
    <text evidence="8">The sequence shown here is derived from an EMBL/GenBank/DDBJ whole genome shotgun (WGS) entry which is preliminary data.</text>
</comment>
<evidence type="ECO:0000256" key="1">
    <source>
        <dbReference type="ARBA" id="ARBA00004651"/>
    </source>
</evidence>
<feature type="transmembrane region" description="Helical" evidence="7">
    <location>
        <begin position="172"/>
        <end position="192"/>
    </location>
</feature>
<protein>
    <recommendedName>
        <fullName evidence="7">UPF0056 membrane protein</fullName>
    </recommendedName>
</protein>
<keyword evidence="4 7" id="KW-0812">Transmembrane</keyword>
<sequence length="193" mass="20507">MLTNILMAFIPVFVAVDAIGTLPILMSLSQGLDRRQKHRIILQSMLTALCLAVGFILIGKLVFRALGILMGDFMIAGGAILFCLAIIDIVNPIKRRRMPDSDFGVVPLGTPLLAGPAVLTTSMLAVSEYGLLPTLISVVANILLAGLLFRFSLVLIKLLGESGAKAMSKVSNLLLAAIAVMLIRKGLASFYAA</sequence>
<evidence type="ECO:0000256" key="2">
    <source>
        <dbReference type="ARBA" id="ARBA00009784"/>
    </source>
</evidence>
<dbReference type="Pfam" id="PF01914">
    <property type="entry name" value="MarC"/>
    <property type="match status" value="1"/>
</dbReference>
<comment type="similarity">
    <text evidence="2 7">Belongs to the UPF0056 (MarC) family.</text>
</comment>